<proteinExistence type="inferred from homology"/>
<dbReference type="AlphaFoldDB" id="A0A4U3M110"/>
<dbReference type="PROSITE" id="PS00138">
    <property type="entry name" value="SUBTILASE_SER"/>
    <property type="match status" value="1"/>
</dbReference>
<gene>
    <name evidence="8" type="ORF">FDA38_06145</name>
</gene>
<evidence type="ECO:0000256" key="3">
    <source>
        <dbReference type="ARBA" id="ARBA00022801"/>
    </source>
</evidence>
<feature type="active site" description="Charge relay system" evidence="5">
    <location>
        <position position="216"/>
    </location>
</feature>
<comment type="caution">
    <text evidence="8">The sequence shown here is derived from an EMBL/GenBank/DDBJ whole genome shotgun (WGS) entry which is preliminary data.</text>
</comment>
<keyword evidence="2 5" id="KW-0645">Protease</keyword>
<dbReference type="PRINTS" id="PR00723">
    <property type="entry name" value="SUBTILISIN"/>
</dbReference>
<dbReference type="InterPro" id="IPR036852">
    <property type="entry name" value="Peptidase_S8/S53_dom_sf"/>
</dbReference>
<dbReference type="InterPro" id="IPR015500">
    <property type="entry name" value="Peptidase_S8_subtilisin-rel"/>
</dbReference>
<dbReference type="Pfam" id="PF00082">
    <property type="entry name" value="Peptidase_S8"/>
    <property type="match status" value="1"/>
</dbReference>
<keyword evidence="4 5" id="KW-0720">Serine protease</keyword>
<evidence type="ECO:0000313" key="8">
    <source>
        <dbReference type="EMBL" id="TKK82365.1"/>
    </source>
</evidence>
<organism evidence="8 9">
    <name type="scientific">Kribbella jiaozuonensis</name>
    <dbReference type="NCBI Taxonomy" id="2575441"/>
    <lineage>
        <taxon>Bacteria</taxon>
        <taxon>Bacillati</taxon>
        <taxon>Actinomycetota</taxon>
        <taxon>Actinomycetes</taxon>
        <taxon>Propionibacteriales</taxon>
        <taxon>Kribbellaceae</taxon>
        <taxon>Kribbella</taxon>
    </lineage>
</organism>
<evidence type="ECO:0000256" key="6">
    <source>
        <dbReference type="SAM" id="MobiDB-lite"/>
    </source>
</evidence>
<evidence type="ECO:0000256" key="1">
    <source>
        <dbReference type="ARBA" id="ARBA00011073"/>
    </source>
</evidence>
<feature type="region of interest" description="Disordered" evidence="6">
    <location>
        <begin position="64"/>
        <end position="89"/>
    </location>
</feature>
<sequence>MVSEQQRLEEAVDLILQQDPRAVAYPPKWREDGRVQYFYRRNSILVRTRDADRVEVSLRSILDQAQGDRRDQGNQGDQETDRPRSERSSVVSGVVKFEWSGNAVGTPGVLDLLDAEYGVGTATPVHGLSLSPNSGHPCPATDPAVVPSNSFGPVPPVSDGIRCGTHGWDGDGVVVGVVDGGLIDYAPGMWPWMAGVYGDRDNPLDGSNMIRPYAGHGTFVAGCVRAVAPRAEVYVRRAEEIAGLIYEDDVVRAMSDAIDGGADIIVCEFAGYSRLRLPMLSFGAFYDDVLRHLDIVVVAPAGNDTSRLPTYPAAYSWVVGVGALSANGTQRADFSNHGGWVDLYAPGEDLVNAFAIGDYNTIHDPKQRRHFDGIASWSGTSFSTPLVAGMIAARMSATGEDAPQAADVLLRFALSQAIPGVGPALLPHQVCGAVMKDG</sequence>
<dbReference type="GO" id="GO:0006508">
    <property type="term" value="P:proteolysis"/>
    <property type="evidence" value="ECO:0007669"/>
    <property type="project" value="UniProtKB-KW"/>
</dbReference>
<dbReference type="GO" id="GO:0004252">
    <property type="term" value="F:serine-type endopeptidase activity"/>
    <property type="evidence" value="ECO:0007669"/>
    <property type="project" value="UniProtKB-UniRule"/>
</dbReference>
<dbReference type="PANTHER" id="PTHR43806">
    <property type="entry name" value="PEPTIDASE S8"/>
    <property type="match status" value="1"/>
</dbReference>
<keyword evidence="3 5" id="KW-0378">Hydrolase</keyword>
<name>A0A4U3M110_9ACTN</name>
<evidence type="ECO:0000259" key="7">
    <source>
        <dbReference type="Pfam" id="PF00082"/>
    </source>
</evidence>
<feature type="domain" description="Peptidase S8/S53" evidence="7">
    <location>
        <begin position="170"/>
        <end position="400"/>
    </location>
</feature>
<dbReference type="InterPro" id="IPR000209">
    <property type="entry name" value="Peptidase_S8/S53_dom"/>
</dbReference>
<dbReference type="InterPro" id="IPR023828">
    <property type="entry name" value="Peptidase_S8_Ser-AS"/>
</dbReference>
<protein>
    <recommendedName>
        <fullName evidence="7">Peptidase S8/S53 domain-containing protein</fullName>
    </recommendedName>
</protein>
<feature type="active site" description="Charge relay system" evidence="5">
    <location>
        <position position="179"/>
    </location>
</feature>
<dbReference type="CDD" id="cd00306">
    <property type="entry name" value="Peptidases_S8_S53"/>
    <property type="match status" value="1"/>
</dbReference>
<comment type="similarity">
    <text evidence="1 5">Belongs to the peptidase S8 family.</text>
</comment>
<dbReference type="PROSITE" id="PS51892">
    <property type="entry name" value="SUBTILASE"/>
    <property type="match status" value="1"/>
</dbReference>
<dbReference type="InterPro" id="IPR050131">
    <property type="entry name" value="Peptidase_S8_subtilisin-like"/>
</dbReference>
<reference evidence="8 9" key="1">
    <citation type="submission" date="2019-04" db="EMBL/GenBank/DDBJ databases">
        <title>Kribbella sp. NEAU-THZ 27 nov., a novel actinomycete isolated from soil.</title>
        <authorList>
            <person name="Duan L."/>
        </authorList>
    </citation>
    <scope>NUCLEOTIDE SEQUENCE [LARGE SCALE GENOMIC DNA]</scope>
    <source>
        <strain evidence="9">NEAU-THZ27</strain>
    </source>
</reference>
<dbReference type="Gene3D" id="3.40.50.200">
    <property type="entry name" value="Peptidase S8/S53 domain"/>
    <property type="match status" value="1"/>
</dbReference>
<accession>A0A4U3M110</accession>
<feature type="active site" description="Charge relay system" evidence="5">
    <location>
        <position position="381"/>
    </location>
</feature>
<evidence type="ECO:0000313" key="9">
    <source>
        <dbReference type="Proteomes" id="UP000305836"/>
    </source>
</evidence>
<keyword evidence="9" id="KW-1185">Reference proteome</keyword>
<evidence type="ECO:0000256" key="5">
    <source>
        <dbReference type="PROSITE-ProRule" id="PRU01240"/>
    </source>
</evidence>
<dbReference type="SUPFAM" id="SSF52743">
    <property type="entry name" value="Subtilisin-like"/>
    <property type="match status" value="1"/>
</dbReference>
<dbReference type="Proteomes" id="UP000305836">
    <property type="component" value="Unassembled WGS sequence"/>
</dbReference>
<dbReference type="OrthoDB" id="5177045at2"/>
<dbReference type="EMBL" id="SZPZ01000001">
    <property type="protein sequence ID" value="TKK82365.1"/>
    <property type="molecule type" value="Genomic_DNA"/>
</dbReference>
<evidence type="ECO:0000256" key="2">
    <source>
        <dbReference type="ARBA" id="ARBA00022670"/>
    </source>
</evidence>
<evidence type="ECO:0000256" key="4">
    <source>
        <dbReference type="ARBA" id="ARBA00022825"/>
    </source>
</evidence>
<dbReference type="PANTHER" id="PTHR43806:SF11">
    <property type="entry name" value="CEREVISIN-RELATED"/>
    <property type="match status" value="1"/>
</dbReference>